<protein>
    <submittedName>
        <fullName evidence="2">Uncharacterized protein</fullName>
    </submittedName>
</protein>
<feature type="compositionally biased region" description="Polar residues" evidence="1">
    <location>
        <begin position="461"/>
        <end position="471"/>
    </location>
</feature>
<feature type="region of interest" description="Disordered" evidence="1">
    <location>
        <begin position="68"/>
        <end position="117"/>
    </location>
</feature>
<evidence type="ECO:0000313" key="2">
    <source>
        <dbReference type="EMBL" id="KAB5588944.1"/>
    </source>
</evidence>
<feature type="region of interest" description="Disordered" evidence="1">
    <location>
        <begin position="449"/>
        <end position="634"/>
    </location>
</feature>
<reference evidence="2 3" key="1">
    <citation type="journal article" date="2019" name="Fungal Biol. Biotechnol.">
        <title>Draft genome sequence of fastidious pathogen Ceratobasidium theobromae, which causes vascular-streak dieback in Theobroma cacao.</title>
        <authorList>
            <person name="Ali S.S."/>
            <person name="Asman A."/>
            <person name="Shao J."/>
            <person name="Firmansyah A.P."/>
            <person name="Susilo A.W."/>
            <person name="Rosmana A."/>
            <person name="McMahon P."/>
            <person name="Junaid M."/>
            <person name="Guest D."/>
            <person name="Kheng T.Y."/>
            <person name="Meinhardt L.W."/>
            <person name="Bailey B.A."/>
        </authorList>
    </citation>
    <scope>NUCLEOTIDE SEQUENCE [LARGE SCALE GENOMIC DNA]</scope>
    <source>
        <strain evidence="2 3">CT2</strain>
    </source>
</reference>
<dbReference type="Proteomes" id="UP000383932">
    <property type="component" value="Unassembled WGS sequence"/>
</dbReference>
<keyword evidence="3" id="KW-1185">Reference proteome</keyword>
<evidence type="ECO:0000313" key="3">
    <source>
        <dbReference type="Proteomes" id="UP000383932"/>
    </source>
</evidence>
<feature type="compositionally biased region" description="Pro residues" evidence="1">
    <location>
        <begin position="614"/>
        <end position="630"/>
    </location>
</feature>
<gene>
    <name evidence="2" type="ORF">CTheo_7613</name>
</gene>
<feature type="compositionally biased region" description="Basic and acidic residues" evidence="1">
    <location>
        <begin position="83"/>
        <end position="113"/>
    </location>
</feature>
<proteinExistence type="predicted"/>
<feature type="compositionally biased region" description="Low complexity" evidence="1">
    <location>
        <begin position="523"/>
        <end position="540"/>
    </location>
</feature>
<dbReference type="AlphaFoldDB" id="A0A5N5QBA7"/>
<organism evidence="2 3">
    <name type="scientific">Ceratobasidium theobromae</name>
    <dbReference type="NCBI Taxonomy" id="1582974"/>
    <lineage>
        <taxon>Eukaryota</taxon>
        <taxon>Fungi</taxon>
        <taxon>Dikarya</taxon>
        <taxon>Basidiomycota</taxon>
        <taxon>Agaricomycotina</taxon>
        <taxon>Agaricomycetes</taxon>
        <taxon>Cantharellales</taxon>
        <taxon>Ceratobasidiaceae</taxon>
        <taxon>Ceratobasidium</taxon>
    </lineage>
</organism>
<feature type="compositionally biased region" description="Polar residues" evidence="1">
    <location>
        <begin position="479"/>
        <end position="491"/>
    </location>
</feature>
<feature type="compositionally biased region" description="Pro residues" evidence="1">
    <location>
        <begin position="564"/>
        <end position="579"/>
    </location>
</feature>
<feature type="compositionally biased region" description="Low complexity" evidence="1">
    <location>
        <begin position="419"/>
        <end position="428"/>
    </location>
</feature>
<dbReference type="EMBL" id="SSOP01000342">
    <property type="protein sequence ID" value="KAB5588944.1"/>
    <property type="molecule type" value="Genomic_DNA"/>
</dbReference>
<feature type="region of interest" description="Disordered" evidence="1">
    <location>
        <begin position="299"/>
        <end position="329"/>
    </location>
</feature>
<evidence type="ECO:0000256" key="1">
    <source>
        <dbReference type="SAM" id="MobiDB-lite"/>
    </source>
</evidence>
<feature type="region of interest" description="Disordered" evidence="1">
    <location>
        <begin position="227"/>
        <end position="258"/>
    </location>
</feature>
<accession>A0A5N5QBA7</accession>
<name>A0A5N5QBA7_9AGAM</name>
<comment type="caution">
    <text evidence="2">The sequence shown here is derived from an EMBL/GenBank/DDBJ whole genome shotgun (WGS) entry which is preliminary data.</text>
</comment>
<dbReference type="OrthoDB" id="250329at2759"/>
<feature type="compositionally biased region" description="Low complexity" evidence="1">
    <location>
        <begin position="308"/>
        <end position="318"/>
    </location>
</feature>
<feature type="region of interest" description="Disordered" evidence="1">
    <location>
        <begin position="134"/>
        <end position="161"/>
    </location>
</feature>
<feature type="region of interest" description="Disordered" evidence="1">
    <location>
        <begin position="403"/>
        <end position="436"/>
    </location>
</feature>
<feature type="compositionally biased region" description="Low complexity" evidence="1">
    <location>
        <begin position="547"/>
        <end position="558"/>
    </location>
</feature>
<sequence>MDIFKKHAGLKPDAMRDLVARVEAQVAGRSPPNPLPSGAAPLGCKVDQSIVEEVMAMHAVVDMRKCESMKSGRRRFGGGVRAAKADGGKRKQDREARREQRRQDREQRKRIEQEAVQGMRIRAARELHERIMAMNKRKRDDNGSGSQGGAKRHKDDNMSLDENGRAHLSICWWHMSETLISRSKKPKVRVPNVDENGNPLTREQRKALKKAILATQVQTNPLKRKPTELEADQQHPGLADETDAFPHDISPSKRRRRDAGCMADLTQQFSIGWASPTTNPTTLPPSDTSHTLVPVPTNTSSFGEFTHSSESQDPSSHSNWRETTVSAPSEVPRRFSQQLAAYALESGMFDGENFELFTEDTFPGMSVDVNQGSSMASLLQPGAESHTPVQGLVTPVETSTYTAFAPSSHGQNHPPPSPYSSTSTVTPTNGDPDSDMSWINVALAQLPSEHGAQHQHPFPQASGSQDASGFSTGYVGNPNAFTQPTPVTPTESRVPVSHQRTPLEYPSPQHKLDDHSRIPSHPSAPFQSSFSRPQSRPRAPGGLWQTSYSQPAHQQHQHQQYHEPPSPFSAPSPAPPRSFPAPVQQQYEPSHERRGAYTHPSASPQHEYQHAPVFPQPQSAPAPTPAPPTPDAASILKQHELEFARSQEDLRNRFKREQGEQLARFLRAQEDLRKQLLPDGSRSKSD</sequence>